<dbReference type="InterPro" id="IPR002145">
    <property type="entry name" value="CopG"/>
</dbReference>
<evidence type="ECO:0000313" key="3">
    <source>
        <dbReference type="Proteomes" id="UP000182836"/>
    </source>
</evidence>
<evidence type="ECO:0000313" key="2">
    <source>
        <dbReference type="EMBL" id="SDI57922.1"/>
    </source>
</evidence>
<sequence>MLKQVSVRIEEDLIKTVKKVCLDKDISFQEAVRQALEEWLKESDNRKG</sequence>
<dbReference type="Pfam" id="PF01402">
    <property type="entry name" value="RHH_1"/>
    <property type="match status" value="1"/>
</dbReference>
<dbReference type="Gene3D" id="1.10.1220.10">
    <property type="entry name" value="Met repressor-like"/>
    <property type="match status" value="1"/>
</dbReference>
<dbReference type="AlphaFoldDB" id="A0A1G8LQD7"/>
<accession>A0A1G8LQD7</accession>
<dbReference type="Proteomes" id="UP000182836">
    <property type="component" value="Unassembled WGS sequence"/>
</dbReference>
<dbReference type="GO" id="GO:0006355">
    <property type="term" value="P:regulation of DNA-templated transcription"/>
    <property type="evidence" value="ECO:0007669"/>
    <property type="project" value="InterPro"/>
</dbReference>
<dbReference type="EMBL" id="FNED01000005">
    <property type="protein sequence ID" value="SDI57922.1"/>
    <property type="molecule type" value="Genomic_DNA"/>
</dbReference>
<proteinExistence type="predicted"/>
<dbReference type="GeneID" id="42309627"/>
<dbReference type="InterPro" id="IPR010985">
    <property type="entry name" value="Ribbon_hlx_hlx"/>
</dbReference>
<dbReference type="InterPro" id="IPR013321">
    <property type="entry name" value="Arc_rbn_hlx_hlx"/>
</dbReference>
<dbReference type="RefSeq" id="WP_080787557.1">
    <property type="nucleotide sequence ID" value="NZ_CCMI01000015.1"/>
</dbReference>
<gene>
    <name evidence="2" type="ORF">SAMN04487909_105173</name>
</gene>
<name>A0A1G8LQD7_ANEMI</name>
<dbReference type="SUPFAM" id="SSF47598">
    <property type="entry name" value="Ribbon-helix-helix"/>
    <property type="match status" value="1"/>
</dbReference>
<evidence type="ECO:0000259" key="1">
    <source>
        <dbReference type="Pfam" id="PF01402"/>
    </source>
</evidence>
<feature type="domain" description="Ribbon-helix-helix protein CopG" evidence="1">
    <location>
        <begin position="3"/>
        <end position="42"/>
    </location>
</feature>
<protein>
    <submittedName>
        <fullName evidence="2">Ribbon-helix-helix protein, copG family</fullName>
    </submittedName>
</protein>
<reference evidence="2 3" key="1">
    <citation type="submission" date="2016-10" db="EMBL/GenBank/DDBJ databases">
        <authorList>
            <person name="de Groot N.N."/>
        </authorList>
    </citation>
    <scope>NUCLEOTIDE SEQUENCE [LARGE SCALE GENOMIC DNA]</scope>
    <source>
        <strain evidence="2 3">DSM 2895</strain>
    </source>
</reference>
<organism evidence="2 3">
    <name type="scientific">Aneurinibacillus migulanus</name>
    <name type="common">Bacillus migulanus</name>
    <dbReference type="NCBI Taxonomy" id="47500"/>
    <lineage>
        <taxon>Bacteria</taxon>
        <taxon>Bacillati</taxon>
        <taxon>Bacillota</taxon>
        <taxon>Bacilli</taxon>
        <taxon>Bacillales</taxon>
        <taxon>Paenibacillaceae</taxon>
        <taxon>Aneurinibacillus group</taxon>
        <taxon>Aneurinibacillus</taxon>
    </lineage>
</organism>